<accession>A0A918WG75</accession>
<comment type="caution">
    <text evidence="2">The sequence shown here is derived from an EMBL/GenBank/DDBJ whole genome shotgun (WGS) entry which is preliminary data.</text>
</comment>
<sequence>MGALKIPKGKINVGQIAKVAPMFEYPRETRAEMRLPTFDLPKDLAFFTKRLGFRLDTIYPADNPEVAVLSGHGLRLRLQKGASEAPGTLRILTENPDEFAGGERVLTAPNGCRVEIDVANPPLVLPKTEHAFVVRRLADQAPWVIGRAGMHYRDLIPTRLGGAMIASHIRIPDGGPVPDMVHFHKVGFQLIYCVKGWVDVVYEDQGPPIRLTAGDCFIQPPEIRHRVLYASDGIEVIEIGVPAEHITEIDHAMELPTPDLRPEREWDGQRFVYNEGAKGSYGPFRLPGFTARDTTIHAATKGVASVMVARPKGPAAWTKHQGDILFTYVLQGEMTLEGEGKEPFRLSQGDAFVIPPGMATRYAAATVDLELLEVSLPGNPLTAQV</sequence>
<dbReference type="InterPro" id="IPR013096">
    <property type="entry name" value="Cupin_2"/>
</dbReference>
<reference evidence="2" key="1">
    <citation type="journal article" date="2014" name="Int. J. Syst. Evol. Microbiol.">
        <title>Complete genome sequence of Corynebacterium casei LMG S-19264T (=DSM 44701T), isolated from a smear-ripened cheese.</title>
        <authorList>
            <consortium name="US DOE Joint Genome Institute (JGI-PGF)"/>
            <person name="Walter F."/>
            <person name="Albersmeier A."/>
            <person name="Kalinowski J."/>
            <person name="Ruckert C."/>
        </authorList>
    </citation>
    <scope>NUCLEOTIDE SEQUENCE</scope>
    <source>
        <strain evidence="2">KCTC 23310</strain>
    </source>
</reference>
<dbReference type="AlphaFoldDB" id="A0A918WG75"/>
<gene>
    <name evidence="2" type="ORF">GCM10007315_08190</name>
</gene>
<dbReference type="CDD" id="cd06980">
    <property type="entry name" value="cupin_bxe_c0505"/>
    <property type="match status" value="1"/>
</dbReference>
<keyword evidence="3" id="KW-1185">Reference proteome</keyword>
<organism evidence="2 3">
    <name type="scientific">Neogemmobacter tilapiae</name>
    <dbReference type="NCBI Taxonomy" id="875041"/>
    <lineage>
        <taxon>Bacteria</taxon>
        <taxon>Pseudomonadati</taxon>
        <taxon>Pseudomonadota</taxon>
        <taxon>Alphaproteobacteria</taxon>
        <taxon>Rhodobacterales</taxon>
        <taxon>Paracoccaceae</taxon>
        <taxon>Neogemmobacter</taxon>
    </lineage>
</organism>
<dbReference type="Proteomes" id="UP000638981">
    <property type="component" value="Unassembled WGS sequence"/>
</dbReference>
<evidence type="ECO:0000313" key="3">
    <source>
        <dbReference type="Proteomes" id="UP000638981"/>
    </source>
</evidence>
<reference evidence="2" key="2">
    <citation type="submission" date="2020-09" db="EMBL/GenBank/DDBJ databases">
        <authorList>
            <person name="Sun Q."/>
            <person name="Kim S."/>
        </authorList>
    </citation>
    <scope>NUCLEOTIDE SEQUENCE</scope>
    <source>
        <strain evidence="2">KCTC 23310</strain>
    </source>
</reference>
<feature type="domain" description="Cupin type-2" evidence="1">
    <location>
        <begin position="307"/>
        <end position="373"/>
    </location>
</feature>
<dbReference type="Gene3D" id="2.60.120.10">
    <property type="entry name" value="Jelly Rolls"/>
    <property type="match status" value="2"/>
</dbReference>
<name>A0A918WG75_9RHOB</name>
<feature type="domain" description="Cupin type-2" evidence="1">
    <location>
        <begin position="170"/>
        <end position="233"/>
    </location>
</feature>
<dbReference type="Pfam" id="PF07883">
    <property type="entry name" value="Cupin_2"/>
    <property type="match status" value="2"/>
</dbReference>
<dbReference type="InterPro" id="IPR014710">
    <property type="entry name" value="RmlC-like_jellyroll"/>
</dbReference>
<dbReference type="InterPro" id="IPR011051">
    <property type="entry name" value="RmlC_Cupin_sf"/>
</dbReference>
<dbReference type="EMBL" id="BMYJ01000002">
    <property type="protein sequence ID" value="GHC48530.1"/>
    <property type="molecule type" value="Genomic_DNA"/>
</dbReference>
<proteinExistence type="predicted"/>
<dbReference type="SUPFAM" id="SSF51182">
    <property type="entry name" value="RmlC-like cupins"/>
    <property type="match status" value="1"/>
</dbReference>
<protein>
    <recommendedName>
        <fullName evidence="1">Cupin type-2 domain-containing protein</fullName>
    </recommendedName>
</protein>
<evidence type="ECO:0000259" key="1">
    <source>
        <dbReference type="Pfam" id="PF07883"/>
    </source>
</evidence>
<evidence type="ECO:0000313" key="2">
    <source>
        <dbReference type="EMBL" id="GHC48530.1"/>
    </source>
</evidence>